<proteinExistence type="predicted"/>
<dbReference type="EMBL" id="FWXZ01000002">
    <property type="protein sequence ID" value="SMC57202.1"/>
    <property type="molecule type" value="Genomic_DNA"/>
</dbReference>
<dbReference type="Proteomes" id="UP000192328">
    <property type="component" value="Unassembled WGS sequence"/>
</dbReference>
<comment type="caution">
    <text evidence="1">The sequence shown here is derived from an EMBL/GenBank/DDBJ whole genome shotgun (WGS) entry which is preliminary data.</text>
</comment>
<gene>
    <name evidence="1" type="ORF">SAMN06297397_1425</name>
</gene>
<evidence type="ECO:0000313" key="2">
    <source>
        <dbReference type="Proteomes" id="UP000192328"/>
    </source>
</evidence>
<evidence type="ECO:0000313" key="1">
    <source>
        <dbReference type="EMBL" id="SMC57202.1"/>
    </source>
</evidence>
<accession>A0AC61PKT5</accession>
<protein>
    <submittedName>
        <fullName evidence="1">GNAT acetyltransferase</fullName>
    </submittedName>
</protein>
<name>A0AC61PKT5_9FIRM</name>
<keyword evidence="2" id="KW-1185">Reference proteome</keyword>
<organism evidence="1 2">
    <name type="scientific">Aristaeella lactis</name>
    <dbReference type="NCBI Taxonomy" id="3046383"/>
    <lineage>
        <taxon>Bacteria</taxon>
        <taxon>Bacillati</taxon>
        <taxon>Bacillota</taxon>
        <taxon>Clostridia</taxon>
        <taxon>Eubacteriales</taxon>
        <taxon>Aristaeellaceae</taxon>
        <taxon>Aristaeella</taxon>
    </lineage>
</organism>
<sequence length="250" mass="27956">MNCKEMTQQYFSRWLGSDGNLLAGTQNAPVFLFTPERNTVQAGYGERFDVWALETASGTFVSFGDAVRDSIPRLEEFLRGGTPLGQALQQVYGVRPEHSIRWFYAGDDRESPDARVLEPSDYPAFEQFFRSQYPDLEDVSWLREYFDEMAAEHLCCGVFMDGLLVSCTDMPIMPYMQESIREIGINTLAAYRGRGCAKAACLQCIHEVLSRGKCPIWSAEAENTASLRLAESVGFVRLGDSYSISLSTAG</sequence>
<reference evidence="1" key="1">
    <citation type="submission" date="2017-04" db="EMBL/GenBank/DDBJ databases">
        <authorList>
            <person name="Varghese N."/>
            <person name="Submissions S."/>
        </authorList>
    </citation>
    <scope>NUCLEOTIDE SEQUENCE</scope>
    <source>
        <strain evidence="1">WTE2008</strain>
    </source>
</reference>